<evidence type="ECO:0000313" key="5">
    <source>
        <dbReference type="EMBL" id="PIO67299.1"/>
    </source>
</evidence>
<keyword evidence="3" id="KW-1133">Transmembrane helix</keyword>
<keyword evidence="3" id="KW-0472">Membrane</keyword>
<keyword evidence="3" id="KW-0812">Transmembrane</keyword>
<name>A0A2G9UAN1_TELCI</name>
<keyword evidence="1" id="KW-0677">Repeat</keyword>
<feature type="domain" description="Nematode cuticle collagen N-terminal" evidence="4">
    <location>
        <begin position="12"/>
        <end position="64"/>
    </location>
</feature>
<keyword evidence="5" id="KW-0176">Collagen</keyword>
<dbReference type="AlphaFoldDB" id="A0A2G9UAN1"/>
<evidence type="ECO:0000313" key="6">
    <source>
        <dbReference type="Proteomes" id="UP000230423"/>
    </source>
</evidence>
<gene>
    <name evidence="5" type="ORF">TELCIR_10953</name>
</gene>
<organism evidence="5 6">
    <name type="scientific">Teladorsagia circumcincta</name>
    <name type="common">Brown stomach worm</name>
    <name type="synonym">Ostertagia circumcincta</name>
    <dbReference type="NCBI Taxonomy" id="45464"/>
    <lineage>
        <taxon>Eukaryota</taxon>
        <taxon>Metazoa</taxon>
        <taxon>Ecdysozoa</taxon>
        <taxon>Nematoda</taxon>
        <taxon>Chromadorea</taxon>
        <taxon>Rhabditida</taxon>
        <taxon>Rhabditina</taxon>
        <taxon>Rhabditomorpha</taxon>
        <taxon>Strongyloidea</taxon>
        <taxon>Trichostrongylidae</taxon>
        <taxon>Teladorsagia</taxon>
    </lineage>
</organism>
<feature type="transmembrane region" description="Helical" evidence="3">
    <location>
        <begin position="12"/>
        <end position="36"/>
    </location>
</feature>
<dbReference type="GO" id="GO:0042302">
    <property type="term" value="F:structural constituent of cuticle"/>
    <property type="evidence" value="ECO:0007669"/>
    <property type="project" value="InterPro"/>
</dbReference>
<feature type="region of interest" description="Disordered" evidence="2">
    <location>
        <begin position="75"/>
        <end position="101"/>
    </location>
</feature>
<evidence type="ECO:0000256" key="3">
    <source>
        <dbReference type="SAM" id="Phobius"/>
    </source>
</evidence>
<keyword evidence="6" id="KW-1185">Reference proteome</keyword>
<proteinExistence type="predicted"/>
<dbReference type="InterPro" id="IPR002486">
    <property type="entry name" value="Col_cuticle_N"/>
</dbReference>
<evidence type="ECO:0000259" key="4">
    <source>
        <dbReference type="SMART" id="SM01088"/>
    </source>
</evidence>
<dbReference type="SMART" id="SM01088">
    <property type="entry name" value="Col_cuticle_N"/>
    <property type="match status" value="1"/>
</dbReference>
<dbReference type="Proteomes" id="UP000230423">
    <property type="component" value="Unassembled WGS sequence"/>
</dbReference>
<evidence type="ECO:0000256" key="1">
    <source>
        <dbReference type="ARBA" id="ARBA00022737"/>
    </source>
</evidence>
<reference evidence="5 6" key="1">
    <citation type="submission" date="2015-09" db="EMBL/GenBank/DDBJ databases">
        <title>Draft genome of the parasitic nematode Teladorsagia circumcincta isolate WARC Sus (inbred).</title>
        <authorList>
            <person name="Mitreva M."/>
        </authorList>
    </citation>
    <scope>NUCLEOTIDE SEQUENCE [LARGE SCALE GENOMIC DNA]</scope>
    <source>
        <strain evidence="5 6">S</strain>
    </source>
</reference>
<dbReference type="GO" id="GO:0005581">
    <property type="term" value="C:collagen trimer"/>
    <property type="evidence" value="ECO:0007669"/>
    <property type="project" value="UniProtKB-KW"/>
</dbReference>
<sequence length="101" mass="11398">MDSDHRLKAYRFVAYSAVTFSVVAVLSVCVTLPMVYSYVSHVKRSMYDEIRHCKSSASDIWGEVTHLKNLPAGNRTARQAGYSEGEHHDDPQKSATFKFGR</sequence>
<dbReference type="EMBL" id="KZ347683">
    <property type="protein sequence ID" value="PIO67299.1"/>
    <property type="molecule type" value="Genomic_DNA"/>
</dbReference>
<dbReference type="OrthoDB" id="5920520at2759"/>
<accession>A0A2G9UAN1</accession>
<protein>
    <submittedName>
        <fullName evidence="5">Nematode cuticle collagen domain protein</fullName>
    </submittedName>
</protein>
<evidence type="ECO:0000256" key="2">
    <source>
        <dbReference type="SAM" id="MobiDB-lite"/>
    </source>
</evidence>
<dbReference type="Pfam" id="PF01484">
    <property type="entry name" value="Col_cuticle_N"/>
    <property type="match status" value="1"/>
</dbReference>